<evidence type="ECO:0000313" key="3">
    <source>
        <dbReference type="Proteomes" id="UP000198510"/>
    </source>
</evidence>
<accession>A0A1G8XW87</accession>
<protein>
    <recommendedName>
        <fullName evidence="1">DUF2779 domain-containing protein</fullName>
    </recommendedName>
</protein>
<feature type="domain" description="DUF2779" evidence="1">
    <location>
        <begin position="287"/>
        <end position="420"/>
    </location>
</feature>
<proteinExistence type="predicted"/>
<organism evidence="2 3">
    <name type="scientific">Catalinimonas alkaloidigena</name>
    <dbReference type="NCBI Taxonomy" id="1075417"/>
    <lineage>
        <taxon>Bacteria</taxon>
        <taxon>Pseudomonadati</taxon>
        <taxon>Bacteroidota</taxon>
        <taxon>Cytophagia</taxon>
        <taxon>Cytophagales</taxon>
        <taxon>Catalimonadaceae</taxon>
        <taxon>Catalinimonas</taxon>
    </lineage>
</organism>
<dbReference type="RefSeq" id="WP_176955869.1">
    <property type="nucleotide sequence ID" value="NZ_FNFO01000001.1"/>
</dbReference>
<evidence type="ECO:0000259" key="1">
    <source>
        <dbReference type="Pfam" id="PF11074"/>
    </source>
</evidence>
<keyword evidence="3" id="KW-1185">Reference proteome</keyword>
<dbReference type="InterPro" id="IPR021301">
    <property type="entry name" value="DUF2779"/>
</dbReference>
<dbReference type="Proteomes" id="UP000198510">
    <property type="component" value="Unassembled WGS sequence"/>
</dbReference>
<sequence length="496" mass="57529">MRGVQCAKSLFLYKNHIQWRDRPTAEQQSRFARGQEVGTLARQLFPGGKDAAALGGRKLARVVEKTRELLAAGESVIYEAAFAHEGVGVQLDILVRRDDKYYAYEVKSSVRVSETYELDASVQYYVITGSGLPLADISIVYLNEAYVREEGPLDLQQLFRQRSVRDVAGFHAPAIRRKIDLLKGVLDRATAPEIDIGPHCHRPYPCDFQGSCWRTVPKHSVFEMADLPVARQFALYRQGMVRMKDVPEAALDRPEQRVQAKAHRTRRPQTDHKALYHFLEPLAYPLYFLHWNAFRTALPGPVGTSPYQLLPFAFGLQYRRSSDEAPRHLEQLAEPEGFPPDDATWRPDPRPFFVKHLLRYTERPGHIVVWEKESLQPLLRDLARVYPAQAEALHERAGRLVSLAEPFRRKWLYKTTMQGKSDWETIRQTMLDDPSRSPFENDWTMEQFYLMWRPGEDLFSREEGQQQFGQHLRDHSEALMRLWEELEQLFRPVLKS</sequence>
<dbReference type="STRING" id="1075417.SAMN05421823_101486"/>
<dbReference type="EMBL" id="FNFO01000001">
    <property type="protein sequence ID" value="SDJ94444.1"/>
    <property type="molecule type" value="Genomic_DNA"/>
</dbReference>
<name>A0A1G8XW87_9BACT</name>
<dbReference type="AlphaFoldDB" id="A0A1G8XW87"/>
<reference evidence="2 3" key="1">
    <citation type="submission" date="2016-10" db="EMBL/GenBank/DDBJ databases">
        <authorList>
            <person name="de Groot N.N."/>
        </authorList>
    </citation>
    <scope>NUCLEOTIDE SEQUENCE [LARGE SCALE GENOMIC DNA]</scope>
    <source>
        <strain evidence="2 3">DSM 25186</strain>
    </source>
</reference>
<gene>
    <name evidence="2" type="ORF">SAMN05421823_101486</name>
</gene>
<evidence type="ECO:0000313" key="2">
    <source>
        <dbReference type="EMBL" id="SDJ94444.1"/>
    </source>
</evidence>
<dbReference type="Pfam" id="PF11074">
    <property type="entry name" value="DUF2779"/>
    <property type="match status" value="1"/>
</dbReference>